<proteinExistence type="predicted"/>
<evidence type="ECO:0000313" key="1">
    <source>
        <dbReference type="EMBL" id="EDR10833.1"/>
    </source>
</evidence>
<reference evidence="1 2" key="1">
    <citation type="journal article" date="2008" name="Nature">
        <title>The genome of Laccaria bicolor provides insights into mycorrhizal symbiosis.</title>
        <authorList>
            <person name="Martin F."/>
            <person name="Aerts A."/>
            <person name="Ahren D."/>
            <person name="Brun A."/>
            <person name="Danchin E.G.J."/>
            <person name="Duchaussoy F."/>
            <person name="Gibon J."/>
            <person name="Kohler A."/>
            <person name="Lindquist E."/>
            <person name="Pereda V."/>
            <person name="Salamov A."/>
            <person name="Shapiro H.J."/>
            <person name="Wuyts J."/>
            <person name="Blaudez D."/>
            <person name="Buee M."/>
            <person name="Brokstein P."/>
            <person name="Canbaeck B."/>
            <person name="Cohen D."/>
            <person name="Courty P.E."/>
            <person name="Coutinho P.M."/>
            <person name="Delaruelle C."/>
            <person name="Detter J.C."/>
            <person name="Deveau A."/>
            <person name="DiFazio S."/>
            <person name="Duplessis S."/>
            <person name="Fraissinet-Tachet L."/>
            <person name="Lucic E."/>
            <person name="Frey-Klett P."/>
            <person name="Fourrey C."/>
            <person name="Feussner I."/>
            <person name="Gay G."/>
            <person name="Grimwood J."/>
            <person name="Hoegger P.J."/>
            <person name="Jain P."/>
            <person name="Kilaru S."/>
            <person name="Labbe J."/>
            <person name="Lin Y.C."/>
            <person name="Legue V."/>
            <person name="Le Tacon F."/>
            <person name="Marmeisse R."/>
            <person name="Melayah D."/>
            <person name="Montanini B."/>
            <person name="Muratet M."/>
            <person name="Nehls U."/>
            <person name="Niculita-Hirzel H."/>
            <person name="Oudot-Le Secq M.P."/>
            <person name="Peter M."/>
            <person name="Quesneville H."/>
            <person name="Rajashekar B."/>
            <person name="Reich M."/>
            <person name="Rouhier N."/>
            <person name="Schmutz J."/>
            <person name="Yin T."/>
            <person name="Chalot M."/>
            <person name="Henrissat B."/>
            <person name="Kuees U."/>
            <person name="Lucas S."/>
            <person name="Van de Peer Y."/>
            <person name="Podila G.K."/>
            <person name="Polle A."/>
            <person name="Pukkila P.J."/>
            <person name="Richardson P.M."/>
            <person name="Rouze P."/>
            <person name="Sanders I.R."/>
            <person name="Stajich J.E."/>
            <person name="Tunlid A."/>
            <person name="Tuskan G."/>
            <person name="Grigoriev I.V."/>
        </authorList>
    </citation>
    <scope>NUCLEOTIDE SEQUENCE [LARGE SCALE GENOMIC DNA]</scope>
    <source>
        <strain evidence="2">S238N-H82 / ATCC MYA-4686</strain>
    </source>
</reference>
<dbReference type="EMBL" id="DS547096">
    <property type="protein sequence ID" value="EDR10833.1"/>
    <property type="molecule type" value="Genomic_DNA"/>
</dbReference>
<dbReference type="HOGENOM" id="CLU_2542949_0_0_1"/>
<protein>
    <submittedName>
        <fullName evidence="1">Predicted protein</fullName>
    </submittedName>
</protein>
<evidence type="ECO:0000313" key="2">
    <source>
        <dbReference type="Proteomes" id="UP000001194"/>
    </source>
</evidence>
<gene>
    <name evidence="1" type="ORF">LACBIDRAFT_315696</name>
</gene>
<organism evidence="2">
    <name type="scientific">Laccaria bicolor (strain S238N-H82 / ATCC MYA-4686)</name>
    <name type="common">Bicoloured deceiver</name>
    <name type="synonym">Laccaria laccata var. bicolor</name>
    <dbReference type="NCBI Taxonomy" id="486041"/>
    <lineage>
        <taxon>Eukaryota</taxon>
        <taxon>Fungi</taxon>
        <taxon>Dikarya</taxon>
        <taxon>Basidiomycota</taxon>
        <taxon>Agaricomycotina</taxon>
        <taxon>Agaricomycetes</taxon>
        <taxon>Agaricomycetidae</taxon>
        <taxon>Agaricales</taxon>
        <taxon>Agaricineae</taxon>
        <taxon>Hydnangiaceae</taxon>
        <taxon>Laccaria</taxon>
    </lineage>
</organism>
<dbReference type="KEGG" id="lbc:LACBIDRAFT_315696"/>
<accession>B0D2Y8</accession>
<sequence length="83" mass="9979">MEKPCSRRIQILQSAFLVIYFWSFKRKDNSRIITSTEIIFRIGKAKFLCNAIFMEDIRSCLIPRRTLPQRRHVEEAEWLSKNC</sequence>
<keyword evidence="2" id="KW-1185">Reference proteome</keyword>
<dbReference type="AlphaFoldDB" id="B0D2Y8"/>
<dbReference type="Proteomes" id="UP000001194">
    <property type="component" value="Unassembled WGS sequence"/>
</dbReference>
<dbReference type="InParanoid" id="B0D2Y8"/>
<dbReference type="RefSeq" id="XP_001878134.1">
    <property type="nucleotide sequence ID" value="XM_001878099.1"/>
</dbReference>
<name>B0D2Y8_LACBS</name>
<dbReference type="GeneID" id="6074011"/>